<dbReference type="Gene3D" id="1.20.920.10">
    <property type="entry name" value="Bromodomain-like"/>
    <property type="match status" value="1"/>
</dbReference>
<dbReference type="Pfam" id="PF24324">
    <property type="entry name" value="MYND_ZMYND11_ZMYD8"/>
    <property type="match status" value="1"/>
</dbReference>
<evidence type="ECO:0000256" key="14">
    <source>
        <dbReference type="SAM" id="MobiDB-lite"/>
    </source>
</evidence>
<dbReference type="EnsemblMetazoa" id="XM_014388587.2">
    <property type="protein sequence ID" value="XP_014244073.1"/>
    <property type="gene ID" value="LOC106663623"/>
</dbReference>
<keyword evidence="20" id="KW-1185">Reference proteome</keyword>
<dbReference type="InterPro" id="IPR002893">
    <property type="entry name" value="Znf_MYND"/>
</dbReference>
<evidence type="ECO:0000256" key="9">
    <source>
        <dbReference type="ARBA" id="ARBA00023117"/>
    </source>
</evidence>
<dbReference type="PROSITE" id="PS50865">
    <property type="entry name" value="ZF_MYND_2"/>
    <property type="match status" value="1"/>
</dbReference>
<dbReference type="SUPFAM" id="SSF144232">
    <property type="entry name" value="HIT/MYND zinc finger-like"/>
    <property type="match status" value="1"/>
</dbReference>
<evidence type="ECO:0000256" key="11">
    <source>
        <dbReference type="ARBA" id="ARBA00023242"/>
    </source>
</evidence>
<feature type="domain" description="MYND-type" evidence="18">
    <location>
        <begin position="1109"/>
        <end position="1143"/>
    </location>
</feature>
<dbReference type="PANTHER" id="PTHR46453">
    <property type="entry name" value="PROTEIN KINASE C-BINDING PROTEIN 1"/>
    <property type="match status" value="1"/>
</dbReference>
<dbReference type="GO" id="GO:0140006">
    <property type="term" value="F:histone H3 reader activity"/>
    <property type="evidence" value="ECO:0007669"/>
    <property type="project" value="UniProtKB-ARBA"/>
</dbReference>
<dbReference type="OMA" id="ISEIDAC"/>
<dbReference type="PROSITE" id="PS01360">
    <property type="entry name" value="ZF_MYND_1"/>
    <property type="match status" value="1"/>
</dbReference>
<dbReference type="SMART" id="SM00297">
    <property type="entry name" value="BROMO"/>
    <property type="match status" value="1"/>
</dbReference>
<reference evidence="19" key="1">
    <citation type="submission" date="2022-01" db="UniProtKB">
        <authorList>
            <consortium name="EnsemblMetazoa"/>
        </authorList>
    </citation>
    <scope>IDENTIFICATION</scope>
</reference>
<evidence type="ECO:0000256" key="12">
    <source>
        <dbReference type="PROSITE-ProRule" id="PRU00035"/>
    </source>
</evidence>
<dbReference type="InterPro" id="IPR000313">
    <property type="entry name" value="PWWP_dom"/>
</dbReference>
<dbReference type="InterPro" id="IPR044075">
    <property type="entry name" value="PRKCBP1_PHD"/>
</dbReference>
<dbReference type="SUPFAM" id="SSF63748">
    <property type="entry name" value="Tudor/PWWP/MBT"/>
    <property type="match status" value="1"/>
</dbReference>
<evidence type="ECO:0000256" key="13">
    <source>
        <dbReference type="PROSITE-ProRule" id="PRU00134"/>
    </source>
</evidence>
<dbReference type="InterPro" id="IPR001965">
    <property type="entry name" value="Znf_PHD"/>
</dbReference>
<proteinExistence type="predicted"/>
<keyword evidence="11" id="KW-0539">Nucleus</keyword>
<dbReference type="GO" id="GO:0008270">
    <property type="term" value="F:zinc ion binding"/>
    <property type="evidence" value="ECO:0007669"/>
    <property type="project" value="UniProtKB-KW"/>
</dbReference>
<dbReference type="PROSITE" id="PS50016">
    <property type="entry name" value="ZF_PHD_2"/>
    <property type="match status" value="1"/>
</dbReference>
<evidence type="ECO:0000259" key="16">
    <source>
        <dbReference type="PROSITE" id="PS50016"/>
    </source>
</evidence>
<dbReference type="SUPFAM" id="SSF47370">
    <property type="entry name" value="Bromodomain"/>
    <property type="match status" value="1"/>
</dbReference>
<dbReference type="InterPro" id="IPR019787">
    <property type="entry name" value="Znf_PHD-finger"/>
</dbReference>
<keyword evidence="5 13" id="KW-0863">Zinc-finger</keyword>
<dbReference type="PROSITE" id="PS50014">
    <property type="entry name" value="BROMODOMAIN_2"/>
    <property type="match status" value="1"/>
</dbReference>
<evidence type="ECO:0000256" key="1">
    <source>
        <dbReference type="ARBA" id="ARBA00004123"/>
    </source>
</evidence>
<dbReference type="SMART" id="SM00293">
    <property type="entry name" value="PWWP"/>
    <property type="match status" value="1"/>
</dbReference>
<keyword evidence="3" id="KW-0158">Chromosome</keyword>
<dbReference type="RefSeq" id="XP_014244074.1">
    <property type="nucleotide sequence ID" value="XM_014388588.2"/>
</dbReference>
<evidence type="ECO:0000313" key="20">
    <source>
        <dbReference type="Proteomes" id="UP000494040"/>
    </source>
</evidence>
<dbReference type="CDD" id="cd20160">
    <property type="entry name" value="PWWP_PRKCBP1"/>
    <property type="match status" value="1"/>
</dbReference>
<keyword evidence="6" id="KW-0862">Zinc</keyword>
<feature type="domain" description="PWWP" evidence="17">
    <location>
        <begin position="402"/>
        <end position="452"/>
    </location>
</feature>
<dbReference type="SUPFAM" id="SSF57903">
    <property type="entry name" value="FYVE/PHD zinc finger"/>
    <property type="match status" value="1"/>
</dbReference>
<name>A0A8I6RDC8_CIMLE</name>
<dbReference type="PROSITE" id="PS50812">
    <property type="entry name" value="PWWP"/>
    <property type="match status" value="1"/>
</dbReference>
<feature type="region of interest" description="Disordered" evidence="14">
    <location>
        <begin position="582"/>
        <end position="608"/>
    </location>
</feature>
<dbReference type="OrthoDB" id="298344at2759"/>
<dbReference type="KEGG" id="clec:106663623"/>
<dbReference type="GeneID" id="106663623"/>
<dbReference type="RefSeq" id="XP_014244073.1">
    <property type="nucleotide sequence ID" value="XM_014388587.2"/>
</dbReference>
<dbReference type="Gene3D" id="6.10.140.2220">
    <property type="match status" value="1"/>
</dbReference>
<keyword evidence="4" id="KW-0479">Metal-binding</keyword>
<evidence type="ECO:0000259" key="17">
    <source>
        <dbReference type="PROSITE" id="PS50812"/>
    </source>
</evidence>
<feature type="compositionally biased region" description="Basic and acidic residues" evidence="14">
    <location>
        <begin position="21"/>
        <end position="34"/>
    </location>
</feature>
<accession>A0A8I6RDC8</accession>
<keyword evidence="7" id="KW-0156">Chromatin regulator</keyword>
<evidence type="ECO:0000256" key="6">
    <source>
        <dbReference type="ARBA" id="ARBA00022833"/>
    </source>
</evidence>
<evidence type="ECO:0000259" key="15">
    <source>
        <dbReference type="PROSITE" id="PS50014"/>
    </source>
</evidence>
<dbReference type="Proteomes" id="UP000494040">
    <property type="component" value="Unassembled WGS sequence"/>
</dbReference>
<dbReference type="InterPro" id="IPR013083">
    <property type="entry name" value="Znf_RING/FYVE/PHD"/>
</dbReference>
<dbReference type="InterPro" id="IPR001487">
    <property type="entry name" value="Bromodomain"/>
</dbReference>
<dbReference type="Pfam" id="PF00855">
    <property type="entry name" value="PWWP"/>
    <property type="match status" value="1"/>
</dbReference>
<dbReference type="FunFam" id="6.10.140.2220:FF:000002">
    <property type="entry name" value="Protein kinase C-binding protein 1 isoform C"/>
    <property type="match status" value="1"/>
</dbReference>
<dbReference type="CDD" id="cd15538">
    <property type="entry name" value="PHD_PRKCBP1"/>
    <property type="match status" value="1"/>
</dbReference>
<evidence type="ECO:0000259" key="18">
    <source>
        <dbReference type="PROSITE" id="PS50865"/>
    </source>
</evidence>
<dbReference type="GO" id="GO:0005634">
    <property type="term" value="C:nucleus"/>
    <property type="evidence" value="ECO:0007669"/>
    <property type="project" value="UniProtKB-SubCell"/>
</dbReference>
<dbReference type="GO" id="GO:0003714">
    <property type="term" value="F:transcription corepressor activity"/>
    <property type="evidence" value="ECO:0007669"/>
    <property type="project" value="TreeGrafter"/>
</dbReference>
<evidence type="ECO:0000256" key="4">
    <source>
        <dbReference type="ARBA" id="ARBA00022723"/>
    </source>
</evidence>
<dbReference type="InterPro" id="IPR011011">
    <property type="entry name" value="Znf_FYVE_PHD"/>
</dbReference>
<sequence>MSTEDLLINENQVDQSGSTPIEEKESPNKEKGEDQNIQNDSTPVEDGENQNKDNEEIQSIESDTDLINATKDMIDIEKTKKFDTKSTEDNINLCSEDNSEQMDQSDEDIDMIDDYTPSPSQIGKRSNSKENEVSSDEEDLLDNNQDKIVISDDGESSRNNSLSEIDLIERKKRKRRMHHLLLDIDNGQAMKKRRRKKDYLEYEPPKLQGKTDIFCWRCHKPGPHLASCLHCTKVYHLKCAQIEGDPKPQWVCPECEQIRRAECDEEKSKPGYINPETLRNLLFFAIKRMLTLEGAEHFIQPVDVSAYEDYCDFVLVPMDLTLLKKRVRDGMYKSTESFLVDVKFLLHNSYIYNSALSELTLVARQLVKIAKQECEEMHNCSDCYRHANTIKDKWFIEPCAKPHLLVWARLKGYPYWPGKVMKVHGPEVDVRFFGDHNRSMVPLANIFLFSKRPPYRIPVRHTQSFEEGKEEVQEHIEKLINIYGNFEYAPAKVQYDPKMEYGQLKMMIPSYGRKKGENKTTSSVEVTEQKSIETRMPMTKIQVLTKNNGAPSDIKVGNNVKTIISVDKRTFAHQTTIIAGNNKNTMRNDSDKKSGLKISPKNAKSLQSPGQRLIFSPKHVKINNAAPDNSTYFSNGKGKFDLSENSVVMNLKKKLMLSPDGQHSDDDSFMQGSKSEKSVHFYPKLVLMKKQEQSSEKKFLSDQLLCPTISTSDDLSVKEFNSVLKSAYLKRVSDIKDFENKHSEGKSILIKQMYVKPNNLVHNKKDNGKEIDKNRSDVLQCNTGSKLVGCDLPMKQPVILLHKLDEKILNKNSIRVEEENVSDTNSSNKTNNFNSINSEITNFSFSSSDEYPDSSAIISSSEINGIKVDGEGKVKETSIDEIYDSGDSATVDRDESHPPPPNLIEIDNPESEIGLCSLLTPNEICAVRQKPIKAAQSSEEETQNENNECNKRRKQSSPSSKDQSQSIKIRVRKDLMRNDLLMDVSSDGGEERENPEPEDIVNSKNPTDLKEKLVKKDDLLKISIHDVFAAMEKGETKEEVLEIAKKELESLEKYYESQLIYVTNNCASRIEEIDQIFEAERTKIRVKTRLECQEEKKHLIDEIKRKQWCVFCLNVAKFHCCWNTSYCSEKCQLADWPVHSKTCTQYKMRANDIDLRLNPKHKAFLTRYRSNNKILVQDVIDGHKRLNAVVNKPKVANSLSSLNVKIGSQVQNAISPVGTQGQKEANSVGVHIQNAGQKEASSVGVSIQNAGQKATKDNIFIKLIPESVNNGQSQNPSTSKPVMVMKNVYPMNVIKRKVPIVASTGISSMDQIKGEQKTGQDQQKLTKPCRLIEKKRSDGTKFFWLDASPSSSGEEEGPINTTSNVQIVNNHKSGIKRTATWDPSTTLEAAEFAMIQTSAGFRTVPSSVGKKIHMKVCGDKIEVVSSKQKTSTSPRKILPKLIPKQKIITNTRNFKGVIKTLDEHEIENIMNKNHLSGFDSSVEQE</sequence>
<feature type="domain" description="Bromo" evidence="15">
    <location>
        <begin position="290"/>
        <end position="360"/>
    </location>
</feature>
<evidence type="ECO:0000256" key="2">
    <source>
        <dbReference type="ARBA" id="ARBA00004286"/>
    </source>
</evidence>
<feature type="domain" description="PHD-type" evidence="16">
    <location>
        <begin position="212"/>
        <end position="258"/>
    </location>
</feature>
<dbReference type="CTD" id="23613"/>
<feature type="region of interest" description="Disordered" evidence="14">
    <location>
        <begin position="1"/>
        <end position="160"/>
    </location>
</feature>
<evidence type="ECO:0000256" key="3">
    <source>
        <dbReference type="ARBA" id="ARBA00022454"/>
    </source>
</evidence>
<evidence type="ECO:0000256" key="5">
    <source>
        <dbReference type="ARBA" id="ARBA00022771"/>
    </source>
</evidence>
<feature type="region of interest" description="Disordered" evidence="14">
    <location>
        <begin position="884"/>
        <end position="908"/>
    </location>
</feature>
<dbReference type="GO" id="GO:0005737">
    <property type="term" value="C:cytoplasm"/>
    <property type="evidence" value="ECO:0007669"/>
    <property type="project" value="TreeGrafter"/>
</dbReference>
<evidence type="ECO:0000256" key="8">
    <source>
        <dbReference type="ARBA" id="ARBA00023015"/>
    </source>
</evidence>
<feature type="region of interest" description="Disordered" evidence="14">
    <location>
        <begin position="984"/>
        <end position="1007"/>
    </location>
</feature>
<dbReference type="GO" id="GO:0005694">
    <property type="term" value="C:chromosome"/>
    <property type="evidence" value="ECO:0007669"/>
    <property type="project" value="UniProtKB-SubCell"/>
</dbReference>
<comment type="subcellular location">
    <subcellularLocation>
        <location evidence="2">Chromosome</location>
    </subcellularLocation>
    <subcellularLocation>
        <location evidence="1">Nucleus</location>
    </subcellularLocation>
</comment>
<dbReference type="SMART" id="SM00249">
    <property type="entry name" value="PHD"/>
    <property type="match status" value="1"/>
</dbReference>
<dbReference type="InterPro" id="IPR036427">
    <property type="entry name" value="Bromodomain-like_sf"/>
</dbReference>
<dbReference type="PANTHER" id="PTHR46453:SF5">
    <property type="entry name" value="PROTEIN KINASE C-BINDING PROTEIN 1 ISOFORM X1"/>
    <property type="match status" value="1"/>
</dbReference>
<feature type="compositionally biased region" description="Low complexity" evidence="14">
    <location>
        <begin position="956"/>
        <end position="968"/>
    </location>
</feature>
<dbReference type="Gene3D" id="3.30.40.10">
    <property type="entry name" value="Zinc/RING finger domain, C3HC4 (zinc finger)"/>
    <property type="match status" value="1"/>
</dbReference>
<feature type="compositionally biased region" description="Acidic residues" evidence="14">
    <location>
        <begin position="97"/>
        <end position="113"/>
    </location>
</feature>
<evidence type="ECO:0008006" key="21">
    <source>
        <dbReference type="Google" id="ProtNLM"/>
    </source>
</evidence>
<evidence type="ECO:0000256" key="10">
    <source>
        <dbReference type="ARBA" id="ARBA00023163"/>
    </source>
</evidence>
<protein>
    <recommendedName>
        <fullName evidence="21">Protein kinase C-binding protein 1</fullName>
    </recommendedName>
</protein>
<keyword evidence="10" id="KW-0804">Transcription</keyword>
<evidence type="ECO:0000256" key="7">
    <source>
        <dbReference type="ARBA" id="ARBA00022853"/>
    </source>
</evidence>
<dbReference type="Gene3D" id="2.30.30.140">
    <property type="match status" value="1"/>
</dbReference>
<feature type="compositionally biased region" description="Basic and acidic residues" evidence="14">
    <location>
        <begin position="72"/>
        <end position="88"/>
    </location>
</feature>
<dbReference type="InterPro" id="IPR057053">
    <property type="entry name" value="MYND_ZMYND11_ZMYD8"/>
</dbReference>
<dbReference type="EnsemblMetazoa" id="XM_014388588.2">
    <property type="protein sequence ID" value="XP_014244074.1"/>
    <property type="gene ID" value="LOC106663623"/>
</dbReference>
<dbReference type="Pfam" id="PF00439">
    <property type="entry name" value="Bromodomain"/>
    <property type="match status" value="1"/>
</dbReference>
<feature type="region of interest" description="Disordered" evidence="14">
    <location>
        <begin position="934"/>
        <end position="969"/>
    </location>
</feature>
<organism evidence="19 20">
    <name type="scientific">Cimex lectularius</name>
    <name type="common">Bed bug</name>
    <name type="synonym">Acanthia lectularia</name>
    <dbReference type="NCBI Taxonomy" id="79782"/>
    <lineage>
        <taxon>Eukaryota</taxon>
        <taxon>Metazoa</taxon>
        <taxon>Ecdysozoa</taxon>
        <taxon>Arthropoda</taxon>
        <taxon>Hexapoda</taxon>
        <taxon>Insecta</taxon>
        <taxon>Pterygota</taxon>
        <taxon>Neoptera</taxon>
        <taxon>Paraneoptera</taxon>
        <taxon>Hemiptera</taxon>
        <taxon>Heteroptera</taxon>
        <taxon>Panheteroptera</taxon>
        <taxon>Cimicomorpha</taxon>
        <taxon>Cimicidae</taxon>
        <taxon>Cimex</taxon>
    </lineage>
</organism>
<keyword evidence="9 12" id="KW-0103">Bromodomain</keyword>
<dbReference type="PRINTS" id="PR00503">
    <property type="entry name" value="BROMODOMAIN"/>
</dbReference>
<feature type="compositionally biased region" description="Polar residues" evidence="14">
    <location>
        <begin position="1"/>
        <end position="19"/>
    </location>
</feature>
<keyword evidence="8" id="KW-0805">Transcription regulation</keyword>
<evidence type="ECO:0000313" key="19">
    <source>
        <dbReference type="EnsemblMetazoa" id="XP_014244074.1"/>
    </source>
</evidence>